<dbReference type="Proteomes" id="UP000652219">
    <property type="component" value="Unassembled WGS sequence"/>
</dbReference>
<evidence type="ECO:0000313" key="1">
    <source>
        <dbReference type="EMBL" id="KAF6820478.1"/>
    </source>
</evidence>
<dbReference type="EMBL" id="WIGN01000005">
    <property type="protein sequence ID" value="KAF6820478.1"/>
    <property type="molecule type" value="Genomic_DNA"/>
</dbReference>
<evidence type="ECO:0000313" key="2">
    <source>
        <dbReference type="Proteomes" id="UP000652219"/>
    </source>
</evidence>
<protein>
    <submittedName>
        <fullName evidence="1">Uncharacterized protein</fullName>
    </submittedName>
</protein>
<gene>
    <name evidence="1" type="ORF">CSOJ01_00734</name>
</gene>
<dbReference type="AlphaFoldDB" id="A0A8H6JXE6"/>
<accession>A0A8H6JXE6</accession>
<proteinExistence type="predicted"/>
<reference evidence="1 2" key="1">
    <citation type="journal article" date="2020" name="Phytopathology">
        <title>Genome Sequence Resources of Colletotrichum truncatum, C. plurivorum, C. musicola, and C. sojae: Four Species Pathogenic to Soybean (Glycine max).</title>
        <authorList>
            <person name="Rogerio F."/>
            <person name="Boufleur T.R."/>
            <person name="Ciampi-Guillardi M."/>
            <person name="Sukno S.A."/>
            <person name="Thon M.R."/>
            <person name="Massola Junior N.S."/>
            <person name="Baroncelli R."/>
        </authorList>
    </citation>
    <scope>NUCLEOTIDE SEQUENCE [LARGE SCALE GENOMIC DNA]</scope>
    <source>
        <strain evidence="1 2">LFN0009</strain>
    </source>
</reference>
<comment type="caution">
    <text evidence="1">The sequence shown here is derived from an EMBL/GenBank/DDBJ whole genome shotgun (WGS) entry which is preliminary data.</text>
</comment>
<organism evidence="1 2">
    <name type="scientific">Colletotrichum sojae</name>
    <dbReference type="NCBI Taxonomy" id="2175907"/>
    <lineage>
        <taxon>Eukaryota</taxon>
        <taxon>Fungi</taxon>
        <taxon>Dikarya</taxon>
        <taxon>Ascomycota</taxon>
        <taxon>Pezizomycotina</taxon>
        <taxon>Sordariomycetes</taxon>
        <taxon>Hypocreomycetidae</taxon>
        <taxon>Glomerellales</taxon>
        <taxon>Glomerellaceae</taxon>
        <taxon>Colletotrichum</taxon>
        <taxon>Colletotrichum orchidearum species complex</taxon>
    </lineage>
</organism>
<name>A0A8H6JXE6_9PEZI</name>
<keyword evidence="2" id="KW-1185">Reference proteome</keyword>
<sequence>MTVLLTPVCLPLNSLFWSHAVRNRNPRTSLASFVETRGPTRETDSYVMQRLHGFTPRDSRTAVLYRGCQRIERLVGTAASSAVWFPYFRPACSDDADGLASLEALGAAARDASPTLAPVPSGAPRLVRPQGNHPWRLETPVENWCLSQGASKHIGAPATFPGHVPVLGARDLELVGYPRLGSVGLIEGWVELAKLGLETPS</sequence>